<protein>
    <submittedName>
        <fullName evidence="2">LPPRC-like protein</fullName>
    </submittedName>
</protein>
<organism evidence="2 3">
    <name type="scientific">Mya arenaria</name>
    <name type="common">Soft-shell clam</name>
    <dbReference type="NCBI Taxonomy" id="6604"/>
    <lineage>
        <taxon>Eukaryota</taxon>
        <taxon>Metazoa</taxon>
        <taxon>Spiralia</taxon>
        <taxon>Lophotrochozoa</taxon>
        <taxon>Mollusca</taxon>
        <taxon>Bivalvia</taxon>
        <taxon>Autobranchia</taxon>
        <taxon>Heteroconchia</taxon>
        <taxon>Euheterodonta</taxon>
        <taxon>Imparidentia</taxon>
        <taxon>Neoheterodontei</taxon>
        <taxon>Myida</taxon>
        <taxon>Myoidea</taxon>
        <taxon>Myidae</taxon>
        <taxon>Mya</taxon>
    </lineage>
</organism>
<evidence type="ECO:0000313" key="2">
    <source>
        <dbReference type="EMBL" id="WAR19863.1"/>
    </source>
</evidence>
<name>A0ABY7FCI4_MYAAR</name>
<dbReference type="InterPro" id="IPR011990">
    <property type="entry name" value="TPR-like_helical_dom_sf"/>
</dbReference>
<dbReference type="EMBL" id="CP111022">
    <property type="protein sequence ID" value="WAR19863.1"/>
    <property type="molecule type" value="Genomic_DNA"/>
</dbReference>
<dbReference type="InterPro" id="IPR033490">
    <property type="entry name" value="LRP130"/>
</dbReference>
<dbReference type="PANTHER" id="PTHR46669">
    <property type="entry name" value="LEUCINE-RICH PPR MOTIF-CONTAINING PROTEIN, MITOCHONDRIAL"/>
    <property type="match status" value="1"/>
</dbReference>
<proteinExistence type="predicted"/>
<feature type="compositionally biased region" description="Polar residues" evidence="1">
    <location>
        <begin position="43"/>
        <end position="67"/>
    </location>
</feature>
<dbReference type="PANTHER" id="PTHR46669:SF1">
    <property type="entry name" value="LEUCINE-RICH PPR MOTIF-CONTAINING PROTEIN, MITOCHONDRIAL"/>
    <property type="match status" value="1"/>
</dbReference>
<evidence type="ECO:0000313" key="3">
    <source>
        <dbReference type="Proteomes" id="UP001164746"/>
    </source>
</evidence>
<keyword evidence="3" id="KW-1185">Reference proteome</keyword>
<feature type="region of interest" description="Disordered" evidence="1">
    <location>
        <begin position="41"/>
        <end position="106"/>
    </location>
</feature>
<reference evidence="2" key="1">
    <citation type="submission" date="2022-11" db="EMBL/GenBank/DDBJ databases">
        <title>Centuries of genome instability and evolution in soft-shell clam transmissible cancer (bioRxiv).</title>
        <authorList>
            <person name="Hart S.F.M."/>
            <person name="Yonemitsu M.A."/>
            <person name="Giersch R.M."/>
            <person name="Beal B.F."/>
            <person name="Arriagada G."/>
            <person name="Davis B.W."/>
            <person name="Ostrander E.A."/>
            <person name="Goff S.P."/>
            <person name="Metzger M.J."/>
        </authorList>
    </citation>
    <scope>NUCLEOTIDE SEQUENCE</scope>
    <source>
        <strain evidence="2">MELC-2E11</strain>
        <tissue evidence="2">Siphon/mantle</tissue>
    </source>
</reference>
<accession>A0ABY7FCI4</accession>
<sequence>MAALCRYSRFSVVLNHALRHSRNISLINNVDEKIYKNCITPISDRSSPYSPTSLQRLYSTGSSSSEVGKNAELRTEASKNEQKTEAQLEKGTEASENILTPEAQLEESIEISENAQKTKAQLEESTEASETVQKPAVLIEESIKASETVQKPAALFEESIKASETVQKPAALFEESIKASENGQKTHDKVQEIETSKVRNVSAFANQNVGYTLFMEDNFLDTRNKNLPNLKINNVEYPSDFPASEYWRRYRFDEECEWTAVEREIQKCDKMGKFLSLRFFNLVMRCALFKGHSYSIRYYNALLKVMLEHKTDFSVVDFLARLEKAGVAPNRVTLGRCLMKYCRSGNMDAANEILEHMKATETLITKKVYLSIMSGHFAAGRVGFGLEQTAFHEAIIGNMLADNREGVVKLFEDAKEADFELSEQALCQLIESAAVYDRPEYCELFLEKLKGTSNHYYNRGLETLIPLLRRESAVGLLPHLQREGLYLSWNSLKSLGLASEGEKITSLDKIRFADMPLEELKKRMIHFLHMFSFRRELLIKSSRAKDFELFEKVLSYKTKNDPKDIYVEGVKRKRSIHLLGGHEAIDALTLRQKDFQNPNVKITLSLPSFLMNLEPTAENCQLVQRLVSTAREYNLKFTFEDMITFLASSGDKEQVLAGLQMYHTSKNVNVTCGRLLMIAFKPFLDNRKDLQNVYEKLSQKFNENLTQGLHIDHKVMTPIFLKWREEDKNVRKQRSMAQKIVHVFEFNMFLIFMQTFEVVKMCK</sequence>
<feature type="compositionally biased region" description="Basic and acidic residues" evidence="1">
    <location>
        <begin position="69"/>
        <end position="93"/>
    </location>
</feature>
<dbReference type="Proteomes" id="UP001164746">
    <property type="component" value="Chromosome 11"/>
</dbReference>
<evidence type="ECO:0000256" key="1">
    <source>
        <dbReference type="SAM" id="MobiDB-lite"/>
    </source>
</evidence>
<dbReference type="Gene3D" id="1.25.40.10">
    <property type="entry name" value="Tetratricopeptide repeat domain"/>
    <property type="match status" value="1"/>
</dbReference>
<gene>
    <name evidence="2" type="ORF">MAR_001701</name>
</gene>